<organism evidence="3 4">
    <name type="scientific">Strigamia maritima</name>
    <name type="common">European centipede</name>
    <name type="synonym">Geophilus maritimus</name>
    <dbReference type="NCBI Taxonomy" id="126957"/>
    <lineage>
        <taxon>Eukaryota</taxon>
        <taxon>Metazoa</taxon>
        <taxon>Ecdysozoa</taxon>
        <taxon>Arthropoda</taxon>
        <taxon>Myriapoda</taxon>
        <taxon>Chilopoda</taxon>
        <taxon>Pleurostigmophora</taxon>
        <taxon>Geophilomorpha</taxon>
        <taxon>Linotaeniidae</taxon>
        <taxon>Strigamia</taxon>
    </lineage>
</organism>
<dbReference type="EMBL" id="JH431978">
    <property type="status" value="NOT_ANNOTATED_CDS"/>
    <property type="molecule type" value="Genomic_DNA"/>
</dbReference>
<dbReference type="AlphaFoldDB" id="T1J9S3"/>
<dbReference type="SMART" id="SM00612">
    <property type="entry name" value="Kelch"/>
    <property type="match status" value="2"/>
</dbReference>
<dbReference type="STRING" id="126957.T1J9S3"/>
<evidence type="ECO:0008006" key="5">
    <source>
        <dbReference type="Google" id="ProtNLM"/>
    </source>
</evidence>
<dbReference type="eggNOG" id="KOG4441">
    <property type="taxonomic scope" value="Eukaryota"/>
</dbReference>
<dbReference type="Pfam" id="PF01344">
    <property type="entry name" value="Kelch_1"/>
    <property type="match status" value="1"/>
</dbReference>
<dbReference type="Gene3D" id="2.120.10.80">
    <property type="entry name" value="Kelch-type beta propeller"/>
    <property type="match status" value="1"/>
</dbReference>
<dbReference type="InterPro" id="IPR052392">
    <property type="entry name" value="Kelch-BTB_domain-containing"/>
</dbReference>
<reference evidence="4" key="1">
    <citation type="submission" date="2011-05" db="EMBL/GenBank/DDBJ databases">
        <authorList>
            <person name="Richards S.R."/>
            <person name="Qu J."/>
            <person name="Jiang H."/>
            <person name="Jhangiani S.N."/>
            <person name="Agravi P."/>
            <person name="Goodspeed R."/>
            <person name="Gross S."/>
            <person name="Mandapat C."/>
            <person name="Jackson L."/>
            <person name="Mathew T."/>
            <person name="Pu L."/>
            <person name="Thornton R."/>
            <person name="Saada N."/>
            <person name="Wilczek-Boney K.B."/>
            <person name="Lee S."/>
            <person name="Kovar C."/>
            <person name="Wu Y."/>
            <person name="Scherer S.E."/>
            <person name="Worley K.C."/>
            <person name="Muzny D.M."/>
            <person name="Gibbs R."/>
        </authorList>
    </citation>
    <scope>NUCLEOTIDE SEQUENCE</scope>
    <source>
        <strain evidence="4">Brora</strain>
    </source>
</reference>
<dbReference type="Proteomes" id="UP000014500">
    <property type="component" value="Unassembled WGS sequence"/>
</dbReference>
<dbReference type="InterPro" id="IPR006652">
    <property type="entry name" value="Kelch_1"/>
</dbReference>
<dbReference type="EnsemblMetazoa" id="SMAR010471-RA">
    <property type="protein sequence ID" value="SMAR010471-PA"/>
    <property type="gene ID" value="SMAR010471"/>
</dbReference>
<dbReference type="PANTHER" id="PTHR46375:SF3">
    <property type="entry name" value="KELCH REPEAT AND BTB DOMAIN-CONTAINING PROTEIN 13"/>
    <property type="match status" value="1"/>
</dbReference>
<evidence type="ECO:0000256" key="1">
    <source>
        <dbReference type="ARBA" id="ARBA00022441"/>
    </source>
</evidence>
<name>T1J9S3_STRMM</name>
<sequence length="395" mass="45582">MQEVESCSSSLMNLIFKTEKSDRNLEKSRKTYLSLLEKDEEQKRIKNQSMIPRLKLHSDDERSNSSSRFTSSALYMPHLPPKYRRFYDQMQTSCEPLAVQIAIQEEHLCEVAIVAGRGEQNLFKFHIFLNDRGIWSLGQEIPIPALPKRCIAVYGQSLYFVGGEIGEIPDEIKCQNLFIYNMRTEQINIGAPLRIPRCDAGVGLWNDTMYIVGGLNRYNHPLTYVDAYDLIHNAWCLISPMKFARHKPGIIIVKGVLYAIGGNTVHCEWLPLNNSRVWSELPNLPEIFRDLAMTATHYKDWLIAFRNFRPDRVAVLDRVAKEEWDVVRTSGTAPDSVEDSFTYEESCYVLTRNGTLFELQLAELLWHKSVNCPKTMTKVYHIACVNLKNVRREKI</sequence>
<keyword evidence="4" id="KW-1185">Reference proteome</keyword>
<proteinExistence type="predicted"/>
<accession>T1J9S3</accession>
<dbReference type="PANTHER" id="PTHR46375">
    <property type="entry name" value="KELCH REPEAT AND BTB DOMAIN-CONTAINING PROTEIN 13-RELATED"/>
    <property type="match status" value="1"/>
</dbReference>
<dbReference type="HOGENOM" id="CLU_757209_0_0_1"/>
<protein>
    <recommendedName>
        <fullName evidence="5">BACK domain-containing protein</fullName>
    </recommendedName>
</protein>
<feature type="region of interest" description="Disordered" evidence="2">
    <location>
        <begin position="47"/>
        <end position="68"/>
    </location>
</feature>
<dbReference type="PhylomeDB" id="T1J9S3"/>
<keyword evidence="1" id="KW-0880">Kelch repeat</keyword>
<dbReference type="InterPro" id="IPR015915">
    <property type="entry name" value="Kelch-typ_b-propeller"/>
</dbReference>
<dbReference type="SUPFAM" id="SSF117281">
    <property type="entry name" value="Kelch motif"/>
    <property type="match status" value="1"/>
</dbReference>
<evidence type="ECO:0000313" key="4">
    <source>
        <dbReference type="Proteomes" id="UP000014500"/>
    </source>
</evidence>
<reference evidence="3" key="2">
    <citation type="submission" date="2015-02" db="UniProtKB">
        <authorList>
            <consortium name="EnsemblMetazoa"/>
        </authorList>
    </citation>
    <scope>IDENTIFICATION</scope>
</reference>
<evidence type="ECO:0000256" key="2">
    <source>
        <dbReference type="SAM" id="MobiDB-lite"/>
    </source>
</evidence>
<evidence type="ECO:0000313" key="3">
    <source>
        <dbReference type="EnsemblMetazoa" id="SMAR010471-PA"/>
    </source>
</evidence>